<protein>
    <submittedName>
        <fullName evidence="3">PIR Superfamily Protein</fullName>
    </submittedName>
</protein>
<reference evidence="4" key="1">
    <citation type="submission" date="2016-05" db="EMBL/GenBank/DDBJ databases">
        <authorList>
            <person name="Naeem Raeece"/>
        </authorList>
    </citation>
    <scope>NUCLEOTIDE SEQUENCE [LARGE SCALE GENOMIC DNA]</scope>
</reference>
<evidence type="ECO:0000256" key="2">
    <source>
        <dbReference type="SAM" id="Phobius"/>
    </source>
</evidence>
<feature type="compositionally biased region" description="Basic and acidic residues" evidence="1">
    <location>
        <begin position="356"/>
        <end position="365"/>
    </location>
</feature>
<keyword evidence="2" id="KW-0812">Transmembrane</keyword>
<keyword evidence="2" id="KW-0472">Membrane</keyword>
<evidence type="ECO:0000313" key="4">
    <source>
        <dbReference type="Proteomes" id="UP000078597"/>
    </source>
</evidence>
<organism evidence="3 4">
    <name type="scientific">Plasmodium malariae</name>
    <dbReference type="NCBI Taxonomy" id="5858"/>
    <lineage>
        <taxon>Eukaryota</taxon>
        <taxon>Sar</taxon>
        <taxon>Alveolata</taxon>
        <taxon>Apicomplexa</taxon>
        <taxon>Aconoidasida</taxon>
        <taxon>Haemosporida</taxon>
        <taxon>Plasmodiidae</taxon>
        <taxon>Plasmodium</taxon>
        <taxon>Plasmodium (Plasmodium)</taxon>
    </lineage>
</organism>
<feature type="transmembrane region" description="Helical" evidence="2">
    <location>
        <begin position="478"/>
        <end position="500"/>
    </location>
</feature>
<evidence type="ECO:0000256" key="1">
    <source>
        <dbReference type="SAM" id="MobiDB-lite"/>
    </source>
</evidence>
<feature type="compositionally biased region" description="Low complexity" evidence="1">
    <location>
        <begin position="366"/>
        <end position="384"/>
    </location>
</feature>
<gene>
    <name evidence="3" type="ORF">PMALA_060350</name>
</gene>
<feature type="compositionally biased region" description="Polar residues" evidence="1">
    <location>
        <begin position="407"/>
        <end position="416"/>
    </location>
</feature>
<dbReference type="AlphaFoldDB" id="A0A1A8WWZ5"/>
<feature type="region of interest" description="Disordered" evidence="1">
    <location>
        <begin position="332"/>
        <end position="423"/>
    </location>
</feature>
<sequence>MLYPGFFTFMGDRKFIKIKTYVENNARSLINQRNKELFRNGCRGLANYLINNKSPPPYLNHSRNMWEGTIKNWIKSHYEKLNIHGGCPVIIDNEDLKLLDLKYKIEDFCEKRSQDLEKIKQLKRKPPQNNARSLINQRNKELFRNGCRGLANYLINNKSPPPYLNHSRNMWEGTIKNWIKSHYEKLNIHGGCPVIIDNEDLKLLDLKYKIEDFCEKRSQDLEKIKQLKRKPPRNCSEDYLKKCRDYNEWINTEKIYFEEKKGLIGHCYEYAKPQKTRRKKNPEFMCNIMDPTTFNELNDCLSSHSATSCPNLAKKKGKLENEDVQVANEISSIHHTQTQSKREMTQETITVQEKQNQTHELKATHPQEPTETQPQEQTYPPNQQIKEDISSSSTLTETPEVPVLERNTYSDTSRVSTPKDNEGHIQANQHSHIIHALKTNDPPEVTVSSSYSSSTQEQPQIPVIGYSENPSNTYTSTILISFLIVIVFSLLIKYTLIGLLKKKQKAKRREVKILRMLLPSHSGRKSDTLTDGHTKHSIHDNEEVIKNIKVNEHNMNKNKNMLNRKNDRFKTIIE</sequence>
<keyword evidence="2" id="KW-1133">Transmembrane helix</keyword>
<accession>A0A1A8WWZ5</accession>
<name>A0A1A8WWZ5_PLAMA</name>
<feature type="compositionally biased region" description="Polar residues" evidence="1">
    <location>
        <begin position="346"/>
        <end position="355"/>
    </location>
</feature>
<evidence type="ECO:0000313" key="3">
    <source>
        <dbReference type="EMBL" id="SBS97471.1"/>
    </source>
</evidence>
<feature type="non-terminal residue" evidence="3">
    <location>
        <position position="574"/>
    </location>
</feature>
<proteinExistence type="predicted"/>
<dbReference type="Proteomes" id="UP000078597">
    <property type="component" value="Unassembled WGS sequence"/>
</dbReference>
<dbReference type="EMBL" id="FLQW01004765">
    <property type="protein sequence ID" value="SBS97471.1"/>
    <property type="molecule type" value="Genomic_DNA"/>
</dbReference>